<sequence>MSSVLEFVIEFDHDDAVYRPGDTVKGHVIVKLGHSTAVQHLTAMLLGRGQTSTPGKQGEAIKEEVIYAKTEWACIEKPGKAIVEGTHTFAFTQRLPDSLPGSIEGQFGQIRYMIKAALSFVQGGSSITTLSARRAFTVLETNDLNTVPQSLREPVVRSSVKKFGRFSCTGGQVKFTASVGRQAFVAGENVPINGRLENRSNNRVDKASAVLVMITTYLSSSGQPPRTDRFEVSEEALALFVDPGAVIKIERNFALPALVSSTPVDPALLEPQPVSGKRRQQANRRKSGVVPPNQKQPPKPKANFRRIIQVSYELMLRVEVTEDDISDVFVPLIIGNVPIKNKSLVAQAPSSSAPLYRQPRSEKPISISRQEETYACDKPHLMHTNRHPFFADLPTSSKQSRKISTLVTVLKAEKALRKGIVRQARAADLLSNDQDPRAVNFSTVQ</sequence>
<evidence type="ECO:0000256" key="1">
    <source>
        <dbReference type="ARBA" id="ARBA00005298"/>
    </source>
</evidence>
<reference evidence="5" key="1">
    <citation type="submission" date="2022-11" db="UniProtKB">
        <authorList>
            <consortium name="WormBaseParasite"/>
        </authorList>
    </citation>
    <scope>IDENTIFICATION</scope>
</reference>
<dbReference type="PANTHER" id="PTHR11188">
    <property type="entry name" value="ARRESTIN DOMAIN CONTAINING PROTEIN"/>
    <property type="match status" value="1"/>
</dbReference>
<dbReference type="GO" id="GO:0005737">
    <property type="term" value="C:cytoplasm"/>
    <property type="evidence" value="ECO:0007669"/>
    <property type="project" value="TreeGrafter"/>
</dbReference>
<dbReference type="InterPro" id="IPR014756">
    <property type="entry name" value="Ig_E-set"/>
</dbReference>
<dbReference type="Pfam" id="PF02752">
    <property type="entry name" value="Arrestin_C"/>
    <property type="match status" value="1"/>
</dbReference>
<dbReference type="SMART" id="SM01017">
    <property type="entry name" value="Arrestin_C"/>
    <property type="match status" value="1"/>
</dbReference>
<dbReference type="Pfam" id="PF00339">
    <property type="entry name" value="Arrestin_N"/>
    <property type="match status" value="1"/>
</dbReference>
<dbReference type="SUPFAM" id="SSF81296">
    <property type="entry name" value="E set domains"/>
    <property type="match status" value="2"/>
</dbReference>
<name>A0A914V716_9BILA</name>
<keyword evidence="4" id="KW-1185">Reference proteome</keyword>
<evidence type="ECO:0000313" key="4">
    <source>
        <dbReference type="Proteomes" id="UP000887566"/>
    </source>
</evidence>
<dbReference type="Gene3D" id="2.60.40.640">
    <property type="match status" value="2"/>
</dbReference>
<evidence type="ECO:0000256" key="2">
    <source>
        <dbReference type="SAM" id="MobiDB-lite"/>
    </source>
</evidence>
<feature type="compositionally biased region" description="Basic residues" evidence="2">
    <location>
        <begin position="276"/>
        <end position="287"/>
    </location>
</feature>
<protein>
    <submittedName>
        <fullName evidence="5">Arrestin C-terminal-like domain-containing protein</fullName>
    </submittedName>
</protein>
<dbReference type="InterPro" id="IPR011022">
    <property type="entry name" value="Arrestin_C-like"/>
</dbReference>
<dbReference type="Proteomes" id="UP000887566">
    <property type="component" value="Unplaced"/>
</dbReference>
<dbReference type="PANTHER" id="PTHR11188:SF83">
    <property type="entry name" value="ARRESTIN C-TERMINAL-LIKE DOMAIN-CONTAINING PROTEIN"/>
    <property type="match status" value="1"/>
</dbReference>
<accession>A0A914V716</accession>
<dbReference type="InterPro" id="IPR050357">
    <property type="entry name" value="Arrestin_domain-protein"/>
</dbReference>
<dbReference type="InterPro" id="IPR014752">
    <property type="entry name" value="Arrestin-like_C"/>
</dbReference>
<dbReference type="WBParaSite" id="PSAMB.scaffold1525size30456.g13641.t1">
    <property type="protein sequence ID" value="PSAMB.scaffold1525size30456.g13641.t1"/>
    <property type="gene ID" value="PSAMB.scaffold1525size30456.g13641"/>
</dbReference>
<proteinExistence type="inferred from homology"/>
<comment type="similarity">
    <text evidence="1">Belongs to the arrestin family.</text>
</comment>
<evidence type="ECO:0000259" key="3">
    <source>
        <dbReference type="SMART" id="SM01017"/>
    </source>
</evidence>
<feature type="domain" description="Arrestin C-terminal-like" evidence="3">
    <location>
        <begin position="169"/>
        <end position="339"/>
    </location>
</feature>
<evidence type="ECO:0000313" key="5">
    <source>
        <dbReference type="WBParaSite" id="PSAMB.scaffold1525size30456.g13641.t1"/>
    </source>
</evidence>
<dbReference type="AlphaFoldDB" id="A0A914V716"/>
<dbReference type="GO" id="GO:0015031">
    <property type="term" value="P:protein transport"/>
    <property type="evidence" value="ECO:0007669"/>
    <property type="project" value="TreeGrafter"/>
</dbReference>
<feature type="region of interest" description="Disordered" evidence="2">
    <location>
        <begin position="266"/>
        <end position="302"/>
    </location>
</feature>
<dbReference type="InterPro" id="IPR011021">
    <property type="entry name" value="Arrestin-like_N"/>
</dbReference>
<organism evidence="4 5">
    <name type="scientific">Plectus sambesii</name>
    <dbReference type="NCBI Taxonomy" id="2011161"/>
    <lineage>
        <taxon>Eukaryota</taxon>
        <taxon>Metazoa</taxon>
        <taxon>Ecdysozoa</taxon>
        <taxon>Nematoda</taxon>
        <taxon>Chromadorea</taxon>
        <taxon>Plectida</taxon>
        <taxon>Plectina</taxon>
        <taxon>Plectoidea</taxon>
        <taxon>Plectidae</taxon>
        <taxon>Plectus</taxon>
    </lineage>
</organism>